<feature type="region of interest" description="Disordered" evidence="1">
    <location>
        <begin position="89"/>
        <end position="108"/>
    </location>
</feature>
<evidence type="ECO:0000313" key="4">
    <source>
        <dbReference type="Proteomes" id="UP000271974"/>
    </source>
</evidence>
<organism evidence="3 4">
    <name type="scientific">Elysia chlorotica</name>
    <name type="common">Eastern emerald elysia</name>
    <name type="synonym">Sea slug</name>
    <dbReference type="NCBI Taxonomy" id="188477"/>
    <lineage>
        <taxon>Eukaryota</taxon>
        <taxon>Metazoa</taxon>
        <taxon>Spiralia</taxon>
        <taxon>Lophotrochozoa</taxon>
        <taxon>Mollusca</taxon>
        <taxon>Gastropoda</taxon>
        <taxon>Heterobranchia</taxon>
        <taxon>Euthyneura</taxon>
        <taxon>Panpulmonata</taxon>
        <taxon>Sacoglossa</taxon>
        <taxon>Placobranchoidea</taxon>
        <taxon>Plakobranchidae</taxon>
        <taxon>Elysia</taxon>
    </lineage>
</organism>
<evidence type="ECO:0000256" key="2">
    <source>
        <dbReference type="SAM" id="SignalP"/>
    </source>
</evidence>
<sequence length="184" mass="21446">MVHRCYLHFFKVLLVFYFKSNAIVYGAMESSSDSTLLFIPKLKNISKHKEDPGSRVGGVYETLPRNKCHSCPKHAVNIMHDEATRLKIEKPRGGFQETKRKRDQTQNHLQRYRQQLTRIAKRKLKHLRSKRQSESGDPSGSRQRLLARTVHARFNEMLIHCLPSSQASAVKGYFRIHQNNTFEL</sequence>
<feature type="non-terminal residue" evidence="3">
    <location>
        <position position="184"/>
    </location>
</feature>
<name>A0A3S0ZSA5_ELYCH</name>
<reference evidence="3 4" key="1">
    <citation type="submission" date="2019-01" db="EMBL/GenBank/DDBJ databases">
        <title>A draft genome assembly of the solar-powered sea slug Elysia chlorotica.</title>
        <authorList>
            <person name="Cai H."/>
            <person name="Li Q."/>
            <person name="Fang X."/>
            <person name="Li J."/>
            <person name="Curtis N.E."/>
            <person name="Altenburger A."/>
            <person name="Shibata T."/>
            <person name="Feng M."/>
            <person name="Maeda T."/>
            <person name="Schwartz J.A."/>
            <person name="Shigenobu S."/>
            <person name="Lundholm N."/>
            <person name="Nishiyama T."/>
            <person name="Yang H."/>
            <person name="Hasebe M."/>
            <person name="Li S."/>
            <person name="Pierce S.K."/>
            <person name="Wang J."/>
        </authorList>
    </citation>
    <scope>NUCLEOTIDE SEQUENCE [LARGE SCALE GENOMIC DNA]</scope>
    <source>
        <strain evidence="3">EC2010</strain>
        <tissue evidence="3">Whole organism of an adult</tissue>
    </source>
</reference>
<keyword evidence="4" id="KW-1185">Reference proteome</keyword>
<evidence type="ECO:0000313" key="3">
    <source>
        <dbReference type="EMBL" id="RUS74034.1"/>
    </source>
</evidence>
<feature type="signal peptide" evidence="2">
    <location>
        <begin position="1"/>
        <end position="22"/>
    </location>
</feature>
<dbReference type="EMBL" id="RQTK01000874">
    <property type="protein sequence ID" value="RUS74034.1"/>
    <property type="molecule type" value="Genomic_DNA"/>
</dbReference>
<dbReference type="AlphaFoldDB" id="A0A3S0ZSA5"/>
<keyword evidence="2" id="KW-0732">Signal</keyword>
<gene>
    <name evidence="3" type="ORF">EGW08_018208</name>
</gene>
<feature type="region of interest" description="Disordered" evidence="1">
    <location>
        <begin position="124"/>
        <end position="144"/>
    </location>
</feature>
<protein>
    <submittedName>
        <fullName evidence="3">Uncharacterized protein</fullName>
    </submittedName>
</protein>
<feature type="compositionally biased region" description="Basic and acidic residues" evidence="1">
    <location>
        <begin position="89"/>
        <end position="105"/>
    </location>
</feature>
<accession>A0A3S0ZSA5</accession>
<comment type="caution">
    <text evidence="3">The sequence shown here is derived from an EMBL/GenBank/DDBJ whole genome shotgun (WGS) entry which is preliminary data.</text>
</comment>
<dbReference type="Proteomes" id="UP000271974">
    <property type="component" value="Unassembled WGS sequence"/>
</dbReference>
<evidence type="ECO:0000256" key="1">
    <source>
        <dbReference type="SAM" id="MobiDB-lite"/>
    </source>
</evidence>
<feature type="chain" id="PRO_5018610679" evidence="2">
    <location>
        <begin position="23"/>
        <end position="184"/>
    </location>
</feature>
<proteinExistence type="predicted"/>